<evidence type="ECO:0000313" key="11">
    <source>
        <dbReference type="Proteomes" id="UP001185792"/>
    </source>
</evidence>
<evidence type="ECO:0000256" key="1">
    <source>
        <dbReference type="ARBA" id="ARBA00022679"/>
    </source>
</evidence>
<evidence type="ECO:0000256" key="2">
    <source>
        <dbReference type="ARBA" id="ARBA00022695"/>
    </source>
</evidence>
<protein>
    <recommendedName>
        <fullName evidence="5">protein adenylyltransferase</fullName>
        <ecNumber evidence="5">2.7.7.108</ecNumber>
    </recommendedName>
</protein>
<dbReference type="Pfam" id="PF02661">
    <property type="entry name" value="Fic"/>
    <property type="match status" value="1"/>
</dbReference>
<proteinExistence type="predicted"/>
<name>A0ABU4F091_WILMA</name>
<comment type="caution">
    <text evidence="10">The sequence shown here is derived from an EMBL/GenBank/DDBJ whole genome shotgun (WGS) entry which is preliminary data.</text>
</comment>
<evidence type="ECO:0000256" key="8">
    <source>
        <dbReference type="SAM" id="MobiDB-lite"/>
    </source>
</evidence>
<gene>
    <name evidence="10" type="ORF">R4198_24760</name>
</gene>
<feature type="region of interest" description="Disordered" evidence="8">
    <location>
        <begin position="219"/>
        <end position="268"/>
    </location>
</feature>
<keyword evidence="4" id="KW-0067">ATP-binding</keyword>
<evidence type="ECO:0000259" key="9">
    <source>
        <dbReference type="PROSITE" id="PS51459"/>
    </source>
</evidence>
<accession>A0ABU4F091</accession>
<keyword evidence="11" id="KW-1185">Reference proteome</keyword>
<evidence type="ECO:0000256" key="3">
    <source>
        <dbReference type="ARBA" id="ARBA00022741"/>
    </source>
</evidence>
<dbReference type="InterPro" id="IPR036597">
    <property type="entry name" value="Fido-like_dom_sf"/>
</dbReference>
<evidence type="ECO:0000256" key="7">
    <source>
        <dbReference type="ARBA" id="ARBA00048696"/>
    </source>
</evidence>
<organism evidence="10 11">
    <name type="scientific">Williamsia marianensis</name>
    <dbReference type="NCBI Taxonomy" id="85044"/>
    <lineage>
        <taxon>Bacteria</taxon>
        <taxon>Bacillati</taxon>
        <taxon>Actinomycetota</taxon>
        <taxon>Actinomycetes</taxon>
        <taxon>Mycobacteriales</taxon>
        <taxon>Nocardiaceae</taxon>
        <taxon>Williamsia</taxon>
    </lineage>
</organism>
<dbReference type="PANTHER" id="PTHR39560:SF1">
    <property type="entry name" value="PROTEIN ADENYLYLTRANSFERASE FIC-RELATED"/>
    <property type="match status" value="1"/>
</dbReference>
<comment type="catalytic activity">
    <reaction evidence="6">
        <text>L-threonyl-[protein] + ATP = 3-O-(5'-adenylyl)-L-threonyl-[protein] + diphosphate</text>
        <dbReference type="Rhea" id="RHEA:54292"/>
        <dbReference type="Rhea" id="RHEA-COMP:11060"/>
        <dbReference type="Rhea" id="RHEA-COMP:13847"/>
        <dbReference type="ChEBI" id="CHEBI:30013"/>
        <dbReference type="ChEBI" id="CHEBI:30616"/>
        <dbReference type="ChEBI" id="CHEBI:33019"/>
        <dbReference type="ChEBI" id="CHEBI:138113"/>
        <dbReference type="EC" id="2.7.7.108"/>
    </reaction>
</comment>
<evidence type="ECO:0000256" key="6">
    <source>
        <dbReference type="ARBA" id="ARBA00047939"/>
    </source>
</evidence>
<feature type="domain" description="Fido" evidence="9">
    <location>
        <begin position="53"/>
        <end position="195"/>
    </location>
</feature>
<dbReference type="PROSITE" id="PS51459">
    <property type="entry name" value="FIDO"/>
    <property type="match status" value="1"/>
</dbReference>
<feature type="compositionally biased region" description="Basic and acidic residues" evidence="8">
    <location>
        <begin position="253"/>
        <end position="268"/>
    </location>
</feature>
<dbReference type="PANTHER" id="PTHR39560">
    <property type="entry name" value="PROTEIN ADENYLYLTRANSFERASE FIC-RELATED"/>
    <property type="match status" value="1"/>
</dbReference>
<evidence type="ECO:0000256" key="5">
    <source>
        <dbReference type="ARBA" id="ARBA00034531"/>
    </source>
</evidence>
<dbReference type="Gene3D" id="1.10.3290.10">
    <property type="entry name" value="Fido-like domain"/>
    <property type="match status" value="1"/>
</dbReference>
<keyword evidence="2" id="KW-0548">Nucleotidyltransferase</keyword>
<dbReference type="InterPro" id="IPR003812">
    <property type="entry name" value="Fido"/>
</dbReference>
<evidence type="ECO:0000313" key="10">
    <source>
        <dbReference type="EMBL" id="MDV7136915.1"/>
    </source>
</evidence>
<reference evidence="10 11" key="1">
    <citation type="submission" date="2023-10" db="EMBL/GenBank/DDBJ databases">
        <title>Development of a sustainable strategy for remediation of hydrocarbon-contaminated territories based on the waste exchange concept.</title>
        <authorList>
            <person name="Krivoruchko A."/>
        </authorList>
    </citation>
    <scope>NUCLEOTIDE SEQUENCE [LARGE SCALE GENOMIC DNA]</scope>
    <source>
        <strain evidence="10 11">IEGM 1236</strain>
    </source>
</reference>
<dbReference type="EC" id="2.7.7.108" evidence="5"/>
<keyword evidence="1" id="KW-0808">Transferase</keyword>
<sequence>MRSWDDYFWPGTTVLANKLGITDAGKLAAAEHVLTTAAVRDILDGVIEVPHTFDAAHLQALHQHVFGEVYDWAGEFRQVPMSKDGVAFADVNRIPVYLRDAERVVKEVPWPQLSAEEFADQAARVYANINFAHGFREGNGRVGKLFVAQLAEKTAYAFDFEAIDPRLWNQQSRFSVPDLGEHTPHHHELTPVFARIMIDRPTPPPAVTDVNEAARAAARFATRDHPTNPRRAATRPTTGQGPSSTSYRPPAHYRRDPGRDKGTESGRD</sequence>
<evidence type="ECO:0000256" key="4">
    <source>
        <dbReference type="ARBA" id="ARBA00022840"/>
    </source>
</evidence>
<comment type="catalytic activity">
    <reaction evidence="7">
        <text>L-tyrosyl-[protein] + ATP = O-(5'-adenylyl)-L-tyrosyl-[protein] + diphosphate</text>
        <dbReference type="Rhea" id="RHEA:54288"/>
        <dbReference type="Rhea" id="RHEA-COMP:10136"/>
        <dbReference type="Rhea" id="RHEA-COMP:13846"/>
        <dbReference type="ChEBI" id="CHEBI:30616"/>
        <dbReference type="ChEBI" id="CHEBI:33019"/>
        <dbReference type="ChEBI" id="CHEBI:46858"/>
        <dbReference type="ChEBI" id="CHEBI:83624"/>
        <dbReference type="EC" id="2.7.7.108"/>
    </reaction>
</comment>
<keyword evidence="3" id="KW-0547">Nucleotide-binding</keyword>
<feature type="compositionally biased region" description="Low complexity" evidence="8">
    <location>
        <begin position="229"/>
        <end position="238"/>
    </location>
</feature>
<dbReference type="RefSeq" id="WP_317714843.1">
    <property type="nucleotide sequence ID" value="NZ_JAWLUM010000006.1"/>
</dbReference>
<dbReference type="SUPFAM" id="SSF140931">
    <property type="entry name" value="Fic-like"/>
    <property type="match status" value="1"/>
</dbReference>
<dbReference type="EMBL" id="JAWLUM010000006">
    <property type="protein sequence ID" value="MDV7136915.1"/>
    <property type="molecule type" value="Genomic_DNA"/>
</dbReference>
<dbReference type="Proteomes" id="UP001185792">
    <property type="component" value="Unassembled WGS sequence"/>
</dbReference>